<protein>
    <submittedName>
        <fullName evidence="1">Brain-specific homeobox protein-like</fullName>
    </submittedName>
</protein>
<name>A0A1V9WZQ6_9ACAR</name>
<evidence type="ECO:0000313" key="2">
    <source>
        <dbReference type="Proteomes" id="UP000192247"/>
    </source>
</evidence>
<evidence type="ECO:0000313" key="1">
    <source>
        <dbReference type="EMBL" id="OQR66582.1"/>
    </source>
</evidence>
<keyword evidence="1" id="KW-0371">Homeobox</keyword>
<proteinExistence type="predicted"/>
<keyword evidence="1" id="KW-0238">DNA-binding</keyword>
<dbReference type="AlphaFoldDB" id="A0A1V9WZQ6"/>
<dbReference type="EMBL" id="MNPL01031892">
    <property type="protein sequence ID" value="OQR66582.1"/>
    <property type="molecule type" value="Genomic_DNA"/>
</dbReference>
<dbReference type="InParanoid" id="A0A1V9WZQ6"/>
<dbReference type="OrthoDB" id="10493560at2759"/>
<keyword evidence="2" id="KW-1185">Reference proteome</keyword>
<organism evidence="1 2">
    <name type="scientific">Tropilaelaps mercedesae</name>
    <dbReference type="NCBI Taxonomy" id="418985"/>
    <lineage>
        <taxon>Eukaryota</taxon>
        <taxon>Metazoa</taxon>
        <taxon>Ecdysozoa</taxon>
        <taxon>Arthropoda</taxon>
        <taxon>Chelicerata</taxon>
        <taxon>Arachnida</taxon>
        <taxon>Acari</taxon>
        <taxon>Parasitiformes</taxon>
        <taxon>Mesostigmata</taxon>
        <taxon>Gamasina</taxon>
        <taxon>Dermanyssoidea</taxon>
        <taxon>Laelapidae</taxon>
        <taxon>Tropilaelaps</taxon>
    </lineage>
</organism>
<dbReference type="Proteomes" id="UP000192247">
    <property type="component" value="Unassembled WGS sequence"/>
</dbReference>
<gene>
    <name evidence="1" type="ORF">BIW11_14057</name>
</gene>
<comment type="caution">
    <text evidence="1">The sequence shown here is derived from an EMBL/GenBank/DDBJ whole genome shotgun (WGS) entry which is preliminary data.</text>
</comment>
<dbReference type="GO" id="GO:0003677">
    <property type="term" value="F:DNA binding"/>
    <property type="evidence" value="ECO:0007669"/>
    <property type="project" value="UniProtKB-KW"/>
</dbReference>
<reference evidence="1 2" key="1">
    <citation type="journal article" date="2017" name="Gigascience">
        <title>Draft genome of the honey bee ectoparasitic mite, Tropilaelaps mercedesae, is shaped by the parasitic life history.</title>
        <authorList>
            <person name="Dong X."/>
            <person name="Armstrong S.D."/>
            <person name="Xia D."/>
            <person name="Makepeace B.L."/>
            <person name="Darby A.C."/>
            <person name="Kadowaki T."/>
        </authorList>
    </citation>
    <scope>NUCLEOTIDE SEQUENCE [LARGE SCALE GENOMIC DNA]</scope>
    <source>
        <strain evidence="1">Wuxi-XJTLU</strain>
    </source>
</reference>
<accession>A0A1V9WZQ6</accession>
<sequence>MRLRALFDECSGRVTMGINGTMMSPMTSRSLRYRVAGPYCPVMSMAFVLLIGANVVIAGDTLTQRDIDSVRNKFEQDRNVTVSTHIDVVPATATTTLDSSRRPSGQPVRFDPLPVITTGSGNAIAPNRLAQSSRDSFREYYVQGQCTHPTSYDQCVGFMACCLMHRIPPPCNVLKPCGVMSNTMSCVDMPPIRHLFPSP</sequence>